<dbReference type="EMBL" id="JANRHA010000003">
    <property type="protein sequence ID" value="MDG3014190.1"/>
    <property type="molecule type" value="Genomic_DNA"/>
</dbReference>
<keyword evidence="5" id="KW-0812">Transmembrane</keyword>
<evidence type="ECO:0000313" key="7">
    <source>
        <dbReference type="Proteomes" id="UP001152755"/>
    </source>
</evidence>
<dbReference type="Proteomes" id="UP001152755">
    <property type="component" value="Unassembled WGS sequence"/>
</dbReference>
<keyword evidence="3" id="KW-0378">Hydrolase</keyword>
<protein>
    <submittedName>
        <fullName evidence="6">Cutinase family protein</fullName>
    </submittedName>
</protein>
<evidence type="ECO:0000256" key="1">
    <source>
        <dbReference type="ARBA" id="ARBA00007534"/>
    </source>
</evidence>
<dbReference type="PANTHER" id="PTHR33630">
    <property type="entry name" value="CUTINASE RV1984C-RELATED-RELATED"/>
    <property type="match status" value="1"/>
</dbReference>
<proteinExistence type="inferred from homology"/>
<comment type="similarity">
    <text evidence="1">Belongs to the cutinase family.</text>
</comment>
<dbReference type="SUPFAM" id="SSF53474">
    <property type="entry name" value="alpha/beta-Hydrolases"/>
    <property type="match status" value="1"/>
</dbReference>
<accession>A0A9X4LXI9</accession>
<keyword evidence="4" id="KW-1015">Disulfide bond</keyword>
<dbReference type="GO" id="GO:0052689">
    <property type="term" value="F:carboxylic ester hydrolase activity"/>
    <property type="evidence" value="ECO:0007669"/>
    <property type="project" value="UniProtKB-KW"/>
</dbReference>
<feature type="transmembrane region" description="Helical" evidence="5">
    <location>
        <begin position="15"/>
        <end position="38"/>
    </location>
</feature>
<evidence type="ECO:0000256" key="4">
    <source>
        <dbReference type="ARBA" id="ARBA00023157"/>
    </source>
</evidence>
<dbReference type="InterPro" id="IPR029058">
    <property type="entry name" value="AB_hydrolase_fold"/>
</dbReference>
<keyword evidence="7" id="KW-1185">Reference proteome</keyword>
<dbReference type="PANTHER" id="PTHR33630:SF9">
    <property type="entry name" value="CUTINASE 4"/>
    <property type="match status" value="1"/>
</dbReference>
<name>A0A9X4LXI9_9ACTN</name>
<keyword evidence="2" id="KW-0719">Serine esterase</keyword>
<reference evidence="6" key="1">
    <citation type="submission" date="2022-08" db="EMBL/GenBank/DDBJ databases">
        <title>Genome analysis of Corynebacteriales strain.</title>
        <authorList>
            <person name="Lee S.D."/>
        </authorList>
    </citation>
    <scope>NUCLEOTIDE SEQUENCE</scope>
    <source>
        <strain evidence="6">D3-21</strain>
    </source>
</reference>
<dbReference type="Gene3D" id="3.40.50.1820">
    <property type="entry name" value="alpha/beta hydrolase"/>
    <property type="match status" value="1"/>
</dbReference>
<dbReference type="RefSeq" id="WP_277832084.1">
    <property type="nucleotide sequence ID" value="NZ_JAAIVF010000002.1"/>
</dbReference>
<keyword evidence="5" id="KW-1133">Transmembrane helix</keyword>
<dbReference type="Pfam" id="PF01083">
    <property type="entry name" value="Cutinase"/>
    <property type="match status" value="1"/>
</dbReference>
<dbReference type="AlphaFoldDB" id="A0A9X4LXI9"/>
<evidence type="ECO:0000313" key="6">
    <source>
        <dbReference type="EMBL" id="MDG3014190.1"/>
    </source>
</evidence>
<keyword evidence="5" id="KW-0472">Membrane</keyword>
<dbReference type="InterPro" id="IPR000675">
    <property type="entry name" value="Cutinase/axe"/>
</dbReference>
<sequence length="326" mass="33300">MWADRKSKKKSRKGGWLLAALVVVVVVIAGGVAVFNIFRPPGPVPPPIPGPPQPTPSTQPASCPDVQVVAVPGTWESSPTDDPHNPTFNPNALLLNVTRPLQNEFASSRADVVTVPYAAQFAHFGAPPQETYDQSRAQGTQATEDMIASMAKGCPLTHYVLMGFSQGAVIAGDVAAKIGAGQGPVAADRVLGVGLVADGRREMSDAAVNLGIQSGVGAEVVLRGLHDVPGVPGATMTGPRPGGLGSLTSKTVQICAPGDLICAAPPNSFTLFGAPGALVQLAAASQNPVHAKYNSFVVDSEGQTATKYLTGWASGLVNGAPTPAHG</sequence>
<gene>
    <name evidence="6" type="ORF">NVS88_06430</name>
</gene>
<dbReference type="SMART" id="SM01110">
    <property type="entry name" value="Cutinase"/>
    <property type="match status" value="1"/>
</dbReference>
<evidence type="ECO:0000256" key="3">
    <source>
        <dbReference type="ARBA" id="ARBA00022801"/>
    </source>
</evidence>
<evidence type="ECO:0000256" key="5">
    <source>
        <dbReference type="SAM" id="Phobius"/>
    </source>
</evidence>
<evidence type="ECO:0000256" key="2">
    <source>
        <dbReference type="ARBA" id="ARBA00022487"/>
    </source>
</evidence>
<comment type="caution">
    <text evidence="6">The sequence shown here is derived from an EMBL/GenBank/DDBJ whole genome shotgun (WGS) entry which is preliminary data.</text>
</comment>
<organism evidence="6 7">
    <name type="scientific">Speluncibacter jeojiensis</name>
    <dbReference type="NCBI Taxonomy" id="2710754"/>
    <lineage>
        <taxon>Bacteria</taxon>
        <taxon>Bacillati</taxon>
        <taxon>Actinomycetota</taxon>
        <taxon>Actinomycetes</taxon>
        <taxon>Mycobacteriales</taxon>
        <taxon>Speluncibacteraceae</taxon>
        <taxon>Speluncibacter</taxon>
    </lineage>
</organism>